<keyword evidence="3" id="KW-0418">Kinase</keyword>
<reference evidence="3 4" key="1">
    <citation type="submission" date="2024-02" db="EMBL/GenBank/DDBJ databases">
        <authorList>
            <person name="Chen Y."/>
            <person name="Shah S."/>
            <person name="Dougan E. K."/>
            <person name="Thang M."/>
            <person name="Chan C."/>
        </authorList>
    </citation>
    <scope>NUCLEOTIDE SEQUENCE [LARGE SCALE GENOMIC DNA]</scope>
</reference>
<sequence>MFLSGGAWQCNGARLFFVVIASVAAVAYCFFSLSSTWPTWPAYALSNRTHGRIGRTRGETFSASSDTSDLGDVPELNDTENESSTEHRSVHRCLKCRFLLWTHDFSERDDTELILDFAAALTSSGHRVLLESPVDGASFDQLDPSYDFGVRVNPRLQKLLSGDSSDVWDAIGGTVWDATADEFPQFIVFFSDTWTPFFQQLQQPEDSEVRLVWYFYQTQCSVFGHQGPIFDRIGDALAKPDSVVFLSAVERERWSKHDHGHFKVLGPLVVPIATNWAKGDKDAFRKEVRHRHSMGARDFLVTVVQDPCPHAQAERVDFCSSKIIKQLNANYLSSWQVIIFGNETRTKCKDYLLLPLPKPTELQKYLAAADLHVSLTASAVATDKLHARSWGVPVVLAEESHHSQMSFEKLLGIKLSMKVKALRWEASIGRLAAQSRAETSRADMSRLPTFLSEPSPSTVVAGPRIGIFIQMSNMGVWRELKQCVQTVLHATSNNTVDVILTATRDHQHIQLALPVLRQSAPGSLRYDMLTFAREVGADQGVFLQQLLFAREMGLQHEILLKLHTKEEPRWRQTMQDDLCGSVEMVRGIIAQFETDPWLGMIGPTNLTFSKDGPVSQVAFGQGNAFNGASVKQMKRVWSLMKGELKGSEKLPPEAWWTIVAGSFYWVRANLPMWESTLFPNIAGILEACQPSNNCFASVGLERLLPTMVAATHKVLAVPANHSWY</sequence>
<protein>
    <submittedName>
        <fullName evidence="3">Serine/threonine-protein kinase nek3</fullName>
    </submittedName>
</protein>
<organism evidence="3 4">
    <name type="scientific">Durusdinium trenchii</name>
    <dbReference type="NCBI Taxonomy" id="1381693"/>
    <lineage>
        <taxon>Eukaryota</taxon>
        <taxon>Sar</taxon>
        <taxon>Alveolata</taxon>
        <taxon>Dinophyceae</taxon>
        <taxon>Suessiales</taxon>
        <taxon>Symbiodiniaceae</taxon>
        <taxon>Durusdinium</taxon>
    </lineage>
</organism>
<accession>A0ABP0JRY9</accession>
<feature type="region of interest" description="Disordered" evidence="1">
    <location>
        <begin position="56"/>
        <end position="84"/>
    </location>
</feature>
<keyword evidence="4" id="KW-1185">Reference proteome</keyword>
<keyword evidence="2" id="KW-0812">Transmembrane</keyword>
<dbReference type="EMBL" id="CAXAMM010008402">
    <property type="protein sequence ID" value="CAK9017230.1"/>
    <property type="molecule type" value="Genomic_DNA"/>
</dbReference>
<evidence type="ECO:0000313" key="4">
    <source>
        <dbReference type="Proteomes" id="UP001642464"/>
    </source>
</evidence>
<evidence type="ECO:0000256" key="2">
    <source>
        <dbReference type="SAM" id="Phobius"/>
    </source>
</evidence>
<name>A0ABP0JRY9_9DINO</name>
<keyword evidence="2" id="KW-1133">Transmembrane helix</keyword>
<gene>
    <name evidence="3" type="ORF">SCF082_LOCUS13542</name>
</gene>
<keyword evidence="3" id="KW-0808">Transferase</keyword>
<comment type="caution">
    <text evidence="3">The sequence shown here is derived from an EMBL/GenBank/DDBJ whole genome shotgun (WGS) entry which is preliminary data.</text>
</comment>
<evidence type="ECO:0000256" key="1">
    <source>
        <dbReference type="SAM" id="MobiDB-lite"/>
    </source>
</evidence>
<proteinExistence type="predicted"/>
<feature type="compositionally biased region" description="Polar residues" evidence="1">
    <location>
        <begin position="59"/>
        <end position="68"/>
    </location>
</feature>
<evidence type="ECO:0000313" key="3">
    <source>
        <dbReference type="EMBL" id="CAK9017230.1"/>
    </source>
</evidence>
<dbReference type="Proteomes" id="UP001642464">
    <property type="component" value="Unassembled WGS sequence"/>
</dbReference>
<keyword evidence="2" id="KW-0472">Membrane</keyword>
<feature type="transmembrane region" description="Helical" evidence="2">
    <location>
        <begin position="12"/>
        <end position="33"/>
    </location>
</feature>
<dbReference type="GO" id="GO:0016301">
    <property type="term" value="F:kinase activity"/>
    <property type="evidence" value="ECO:0007669"/>
    <property type="project" value="UniProtKB-KW"/>
</dbReference>